<dbReference type="GO" id="GO:0008137">
    <property type="term" value="F:NADH dehydrogenase (ubiquinone) activity"/>
    <property type="evidence" value="ECO:0007669"/>
    <property type="project" value="UniProtKB-UniRule"/>
</dbReference>
<feature type="transmembrane region" description="Helical" evidence="16">
    <location>
        <begin position="380"/>
        <end position="403"/>
    </location>
</feature>
<evidence type="ECO:0000313" key="18">
    <source>
        <dbReference type="EMBL" id="QNO34176.1"/>
    </source>
</evidence>
<organism evidence="18">
    <name type="scientific">Halocynthia hilgendorfi ssp. n. KRK-2020</name>
    <dbReference type="NCBI Taxonomy" id="2769794"/>
    <lineage>
        <taxon>Eukaryota</taxon>
        <taxon>Metazoa</taxon>
        <taxon>Chordata</taxon>
        <taxon>Tunicata</taxon>
        <taxon>Ascidiacea</taxon>
        <taxon>Stolidobranchia</taxon>
        <taxon>Pyuridae</taxon>
        <taxon>Halocynthia</taxon>
        <taxon>Halocynthia hilgendorfi</taxon>
    </lineage>
</organism>
<feature type="transmembrane region" description="Helical" evidence="16">
    <location>
        <begin position="7"/>
        <end position="35"/>
    </location>
</feature>
<feature type="transmembrane region" description="Helical" evidence="16">
    <location>
        <begin position="304"/>
        <end position="325"/>
    </location>
</feature>
<keyword evidence="11 16" id="KW-0520">NAD</keyword>
<evidence type="ECO:0000256" key="15">
    <source>
        <dbReference type="ARBA" id="ARBA00049551"/>
    </source>
</evidence>
<evidence type="ECO:0000259" key="17">
    <source>
        <dbReference type="Pfam" id="PF00361"/>
    </source>
</evidence>
<evidence type="ECO:0000256" key="8">
    <source>
        <dbReference type="ARBA" id="ARBA00022967"/>
    </source>
</evidence>
<feature type="transmembrane region" description="Helical" evidence="16">
    <location>
        <begin position="216"/>
        <end position="235"/>
    </location>
</feature>
<feature type="transmembrane region" description="Helical" evidence="16">
    <location>
        <begin position="144"/>
        <end position="165"/>
    </location>
</feature>
<feature type="transmembrane region" description="Helical" evidence="16">
    <location>
        <begin position="247"/>
        <end position="266"/>
    </location>
</feature>
<name>A0A7G9XFL8_9ASCI</name>
<keyword evidence="6 16" id="KW-0679">Respiratory chain</keyword>
<comment type="catalytic activity">
    <reaction evidence="15 16">
        <text>a ubiquinone + NADH + 5 H(+)(in) = a ubiquinol + NAD(+) + 4 H(+)(out)</text>
        <dbReference type="Rhea" id="RHEA:29091"/>
        <dbReference type="Rhea" id="RHEA-COMP:9565"/>
        <dbReference type="Rhea" id="RHEA-COMP:9566"/>
        <dbReference type="ChEBI" id="CHEBI:15378"/>
        <dbReference type="ChEBI" id="CHEBI:16389"/>
        <dbReference type="ChEBI" id="CHEBI:17976"/>
        <dbReference type="ChEBI" id="CHEBI:57540"/>
        <dbReference type="ChEBI" id="CHEBI:57945"/>
        <dbReference type="EC" id="7.1.1.2"/>
    </reaction>
</comment>
<feature type="transmembrane region" description="Helical" evidence="16">
    <location>
        <begin position="424"/>
        <end position="441"/>
    </location>
</feature>
<evidence type="ECO:0000256" key="4">
    <source>
        <dbReference type="ARBA" id="ARBA00021006"/>
    </source>
</evidence>
<evidence type="ECO:0000256" key="14">
    <source>
        <dbReference type="ARBA" id="ARBA00023136"/>
    </source>
</evidence>
<evidence type="ECO:0000256" key="6">
    <source>
        <dbReference type="ARBA" id="ARBA00022660"/>
    </source>
</evidence>
<keyword evidence="5 16" id="KW-0813">Transport</keyword>
<feature type="transmembrane region" description="Helical" evidence="16">
    <location>
        <begin position="332"/>
        <end position="360"/>
    </location>
</feature>
<comment type="function">
    <text evidence="16">Core subunit of the mitochondrial membrane respiratory chain NADH dehydrogenase (Complex I) which catalyzes electron transfer from NADH through the respiratory chain, using ubiquinone as an electron acceptor. Essential for the catalytic activity and assembly of complex I.</text>
</comment>
<dbReference type="PRINTS" id="PR01437">
    <property type="entry name" value="NUOXDRDTASE4"/>
</dbReference>
<keyword evidence="13 16" id="KW-0496">Mitochondrion</keyword>
<keyword evidence="14 16" id="KW-0472">Membrane</keyword>
<evidence type="ECO:0000256" key="13">
    <source>
        <dbReference type="ARBA" id="ARBA00023128"/>
    </source>
</evidence>
<dbReference type="InterPro" id="IPR001750">
    <property type="entry name" value="ND/Mrp_TM"/>
</dbReference>
<feature type="domain" description="NADH:quinone oxidoreductase/Mrp antiporter transmembrane" evidence="17">
    <location>
        <begin position="109"/>
        <end position="394"/>
    </location>
</feature>
<dbReference type="GO" id="GO:0015990">
    <property type="term" value="P:electron transport coupled proton transport"/>
    <property type="evidence" value="ECO:0007669"/>
    <property type="project" value="TreeGrafter"/>
</dbReference>
<keyword evidence="10 16" id="KW-1133">Transmembrane helix</keyword>
<feature type="transmembrane region" description="Helical" evidence="16">
    <location>
        <begin position="60"/>
        <end position="81"/>
    </location>
</feature>
<protein>
    <recommendedName>
        <fullName evidence="4 16">NADH-ubiquinone oxidoreductase chain 4</fullName>
        <ecNumber evidence="3 16">7.1.1.2</ecNumber>
    </recommendedName>
</protein>
<evidence type="ECO:0000256" key="2">
    <source>
        <dbReference type="ARBA" id="ARBA00009025"/>
    </source>
</evidence>
<feature type="transmembrane region" description="Helical" evidence="16">
    <location>
        <begin position="278"/>
        <end position="298"/>
    </location>
</feature>
<dbReference type="PANTHER" id="PTHR43507">
    <property type="entry name" value="NADH-UBIQUINONE OXIDOREDUCTASE CHAIN 4"/>
    <property type="match status" value="1"/>
</dbReference>
<evidence type="ECO:0000256" key="10">
    <source>
        <dbReference type="ARBA" id="ARBA00022989"/>
    </source>
</evidence>
<evidence type="ECO:0000256" key="12">
    <source>
        <dbReference type="ARBA" id="ARBA00023075"/>
    </source>
</evidence>
<evidence type="ECO:0000256" key="1">
    <source>
        <dbReference type="ARBA" id="ARBA00004225"/>
    </source>
</evidence>
<gene>
    <name evidence="18" type="primary">ND4</name>
</gene>
<evidence type="ECO:0000256" key="3">
    <source>
        <dbReference type="ARBA" id="ARBA00012944"/>
    </source>
</evidence>
<keyword evidence="9 16" id="KW-0249">Electron transport</keyword>
<geneLocation type="mitochondrion" evidence="18"/>
<keyword evidence="12 16" id="KW-0830">Ubiquinone</keyword>
<evidence type="ECO:0000256" key="9">
    <source>
        <dbReference type="ARBA" id="ARBA00022982"/>
    </source>
</evidence>
<sequence length="442" mass="49598">MLVALLCVLYGVLLGFLDWFGLYWLSCYVLTLVVFKSMFGLLSTGEGLGVGQMYPVSFDFVGFSFLLLTGWITLVGVWSGLGHLLFGLRTYMGLFMFLFVVLFMFFGINNLLLFFLLFEGALVPMFIILGLWGAQPERILANYYFFLYTIIGGFPLMLFILGGFFEFVSETIIFLGCGFLVLDSLVFFALLVAFLCKLPMYGFHMWLPKAHVEAPVGGSIVLAGLLLKLGGYGVFRLVGFVWVGSGFFYMLLLGMGVWGMFISGFLCMRQVDLKSMIAYSSVAHMSMCLAGMCVFYLWGFKGGLILMLSHGLVSPALFGLGNFLYERSGSRVMLAMGACQQGFYVVSFFFIFFLACNFGFPPSLSFFGELSLYFGLLQWSFFLFFVLGLGMVVMGMVMLKMFVKVFYSLGVGFLGGEVNLREMYMMWVLVVKMAWVSVLFVY</sequence>
<dbReference type="GO" id="GO:0048039">
    <property type="term" value="F:ubiquinone binding"/>
    <property type="evidence" value="ECO:0007669"/>
    <property type="project" value="TreeGrafter"/>
</dbReference>
<reference evidence="18" key="1">
    <citation type="submission" date="2020-07" db="EMBL/GenBank/DDBJ databases">
        <title>Complete mitochondrial genome of Halocynthia hilgendorfi ritteri (Pyuridae) from Korea.</title>
        <authorList>
            <person name="Kim M.-S."/>
            <person name="Kim K.-R."/>
            <person name="Kim Y.H."/>
            <person name="Park J.Y."/>
        </authorList>
    </citation>
    <scope>NUCLEOTIDE SEQUENCE</scope>
</reference>
<dbReference type="GO" id="GO:0042773">
    <property type="term" value="P:ATP synthesis coupled electron transport"/>
    <property type="evidence" value="ECO:0007669"/>
    <property type="project" value="InterPro"/>
</dbReference>
<dbReference type="GO" id="GO:0031966">
    <property type="term" value="C:mitochondrial membrane"/>
    <property type="evidence" value="ECO:0007669"/>
    <property type="project" value="UniProtKB-SubCell"/>
</dbReference>
<comment type="similarity">
    <text evidence="2 16">Belongs to the complex I subunit 4 family.</text>
</comment>
<proteinExistence type="inferred from homology"/>
<feature type="transmembrane region" description="Helical" evidence="16">
    <location>
        <begin position="88"/>
        <end position="106"/>
    </location>
</feature>
<evidence type="ECO:0000256" key="11">
    <source>
        <dbReference type="ARBA" id="ARBA00023027"/>
    </source>
</evidence>
<feature type="transmembrane region" description="Helical" evidence="16">
    <location>
        <begin position="112"/>
        <end position="132"/>
    </location>
</feature>
<feature type="transmembrane region" description="Helical" evidence="16">
    <location>
        <begin position="171"/>
        <end position="195"/>
    </location>
</feature>
<dbReference type="GO" id="GO:0003954">
    <property type="term" value="F:NADH dehydrogenase activity"/>
    <property type="evidence" value="ECO:0007669"/>
    <property type="project" value="TreeGrafter"/>
</dbReference>
<comment type="subcellular location">
    <subcellularLocation>
        <location evidence="1 16">Mitochondrion membrane</location>
        <topology evidence="1 16">Multi-pass membrane protein</topology>
    </subcellularLocation>
</comment>
<evidence type="ECO:0000256" key="5">
    <source>
        <dbReference type="ARBA" id="ARBA00022448"/>
    </source>
</evidence>
<evidence type="ECO:0000256" key="16">
    <source>
        <dbReference type="RuleBase" id="RU003297"/>
    </source>
</evidence>
<dbReference type="AlphaFoldDB" id="A0A7G9XFL8"/>
<dbReference type="PANTHER" id="PTHR43507:SF20">
    <property type="entry name" value="NADH-UBIQUINONE OXIDOREDUCTASE CHAIN 4"/>
    <property type="match status" value="1"/>
</dbReference>
<keyword evidence="7 16" id="KW-0812">Transmembrane</keyword>
<dbReference type="Pfam" id="PF00361">
    <property type="entry name" value="Proton_antipo_M"/>
    <property type="match status" value="1"/>
</dbReference>
<dbReference type="InterPro" id="IPR003918">
    <property type="entry name" value="NADH_UbQ_OxRdtase"/>
</dbReference>
<keyword evidence="8" id="KW-1278">Translocase</keyword>
<dbReference type="EMBL" id="MT811760">
    <property type="protein sequence ID" value="QNO34176.1"/>
    <property type="molecule type" value="Genomic_DNA"/>
</dbReference>
<evidence type="ECO:0000256" key="7">
    <source>
        <dbReference type="ARBA" id="ARBA00022692"/>
    </source>
</evidence>
<dbReference type="EC" id="7.1.1.2" evidence="3 16"/>
<accession>A0A7G9XFL8</accession>